<keyword evidence="1" id="KW-0732">Signal</keyword>
<evidence type="ECO:0000313" key="3">
    <source>
        <dbReference type="Proteomes" id="UP001342631"/>
    </source>
</evidence>
<feature type="signal peptide" evidence="1">
    <location>
        <begin position="1"/>
        <end position="21"/>
    </location>
</feature>
<dbReference type="EMBL" id="BTTX01000006">
    <property type="protein sequence ID" value="GMU09736.1"/>
    <property type="molecule type" value="Genomic_DNA"/>
</dbReference>
<protein>
    <recommendedName>
        <fullName evidence="4">Lipoprotein</fullName>
    </recommendedName>
</protein>
<sequence length="218" mass="22054">MKPFFIAAALSLGLCSCSESAPVVQILQTKLPNAACVVAADSAGLANGSLNLAYGDRYLLAFVVNNSYSSTPIEIGDVPLEPDSTAGGAGTAIVDTLKLSYESTPSLSIPDGEVPYTAGLAPASKGNTLVADLLTTEAAQALSQAVASGGTVQVRVTAQFTGKFASGGNSFETNEVVYAIDAYSANRGIPACTPGQVIPPVIPCNSTGGQDGNYPECI</sequence>
<feature type="chain" id="PRO_5046537678" description="Lipoprotein" evidence="1">
    <location>
        <begin position="22"/>
        <end position="218"/>
    </location>
</feature>
<gene>
    <name evidence="2" type="ORF">ASNO1_59900</name>
</gene>
<dbReference type="RefSeq" id="WP_338280791.1">
    <property type="nucleotide sequence ID" value="NZ_BTTX01000006.1"/>
</dbReference>
<dbReference type="Proteomes" id="UP001342631">
    <property type="component" value="Unassembled WGS sequence"/>
</dbReference>
<evidence type="ECO:0000313" key="2">
    <source>
        <dbReference type="EMBL" id="GMU09736.1"/>
    </source>
</evidence>
<organism evidence="2 3">
    <name type="scientific">Corallococcus caeni</name>
    <dbReference type="NCBI Taxonomy" id="3082388"/>
    <lineage>
        <taxon>Bacteria</taxon>
        <taxon>Pseudomonadati</taxon>
        <taxon>Myxococcota</taxon>
        <taxon>Myxococcia</taxon>
        <taxon>Myxococcales</taxon>
        <taxon>Cystobacterineae</taxon>
        <taxon>Myxococcaceae</taxon>
        <taxon>Corallococcus</taxon>
    </lineage>
</organism>
<evidence type="ECO:0000256" key="1">
    <source>
        <dbReference type="SAM" id="SignalP"/>
    </source>
</evidence>
<reference evidence="2 3" key="1">
    <citation type="journal article" date="2024" name="Arch. Microbiol.">
        <title>Corallococcus caeni sp. nov., a novel myxobacterium isolated from activated sludge.</title>
        <authorList>
            <person name="Tomita S."/>
            <person name="Nakai R."/>
            <person name="Kuroda K."/>
            <person name="Kurashita H."/>
            <person name="Hatamoto M."/>
            <person name="Yamaguchi T."/>
            <person name="Narihiro T."/>
        </authorList>
    </citation>
    <scope>NUCLEOTIDE SEQUENCE [LARGE SCALE GENOMIC DNA]</scope>
    <source>
        <strain evidence="2 3">NO1</strain>
    </source>
</reference>
<keyword evidence="3" id="KW-1185">Reference proteome</keyword>
<comment type="caution">
    <text evidence="2">The sequence shown here is derived from an EMBL/GenBank/DDBJ whole genome shotgun (WGS) entry which is preliminary data.</text>
</comment>
<name>A0ABQ6R1F1_9BACT</name>
<proteinExistence type="predicted"/>
<evidence type="ECO:0008006" key="4">
    <source>
        <dbReference type="Google" id="ProtNLM"/>
    </source>
</evidence>
<dbReference type="PROSITE" id="PS51257">
    <property type="entry name" value="PROKAR_LIPOPROTEIN"/>
    <property type="match status" value="1"/>
</dbReference>
<accession>A0ABQ6R1F1</accession>